<dbReference type="PANTHER" id="PTHR43066">
    <property type="entry name" value="RHOMBOID-RELATED PROTEIN"/>
    <property type="match status" value="1"/>
</dbReference>
<proteinExistence type="predicted"/>
<name>A0A1B1YIT6_THEST</name>
<evidence type="ECO:0000256" key="1">
    <source>
        <dbReference type="ARBA" id="ARBA00004141"/>
    </source>
</evidence>
<protein>
    <submittedName>
        <fullName evidence="7">Rhomboid family intramembrane serine protease</fullName>
    </submittedName>
</protein>
<evidence type="ECO:0000256" key="4">
    <source>
        <dbReference type="ARBA" id="ARBA00023136"/>
    </source>
</evidence>
<evidence type="ECO:0000313" key="7">
    <source>
        <dbReference type="EMBL" id="ANX00671.1"/>
    </source>
</evidence>
<dbReference type="SUPFAM" id="SSF144091">
    <property type="entry name" value="Rhomboid-like"/>
    <property type="match status" value="1"/>
</dbReference>
<evidence type="ECO:0000256" key="5">
    <source>
        <dbReference type="SAM" id="Phobius"/>
    </source>
</evidence>
<dbReference type="AlphaFoldDB" id="A0A1B1YIT6"/>
<keyword evidence="7" id="KW-0645">Protease</keyword>
<dbReference type="GO" id="GO:0006508">
    <property type="term" value="P:proteolysis"/>
    <property type="evidence" value="ECO:0007669"/>
    <property type="project" value="UniProtKB-KW"/>
</dbReference>
<dbReference type="Gene3D" id="1.20.1540.10">
    <property type="entry name" value="Rhomboid-like"/>
    <property type="match status" value="1"/>
</dbReference>
<gene>
    <name evidence="7" type="ORF">CSTERLE_03230</name>
</gene>
<feature type="transmembrane region" description="Helical" evidence="5">
    <location>
        <begin position="163"/>
        <end position="182"/>
    </location>
</feature>
<feature type="transmembrane region" description="Helical" evidence="5">
    <location>
        <begin position="12"/>
        <end position="29"/>
    </location>
</feature>
<dbReference type="RefSeq" id="WP_065820590.1">
    <property type="nucleotide sequence ID" value="NZ_CP014673.1"/>
</dbReference>
<keyword evidence="4 5" id="KW-0472">Membrane</keyword>
<reference evidence="7 8" key="1">
    <citation type="submission" date="2016-02" db="EMBL/GenBank/DDBJ databases">
        <title>Comparison of Clostridium stercorarium subspecies using comparative genomics and transcriptomics.</title>
        <authorList>
            <person name="Schellenberg J."/>
            <person name="Thallinger G."/>
            <person name="Levin D.B."/>
            <person name="Zhang X."/>
            <person name="Alvare G."/>
            <person name="Fristensky B."/>
            <person name="Sparling R."/>
        </authorList>
    </citation>
    <scope>NUCLEOTIDE SEQUENCE [LARGE SCALE GENOMIC DNA]</scope>
    <source>
        <strain evidence="7 8">DSM 9219</strain>
    </source>
</reference>
<dbReference type="InterPro" id="IPR022764">
    <property type="entry name" value="Peptidase_S54_rhomboid_dom"/>
</dbReference>
<feature type="transmembrane region" description="Helical" evidence="5">
    <location>
        <begin position="67"/>
        <end position="83"/>
    </location>
</feature>
<sequence>MLKRIHYNSPVILTYAFLSLTALVIGYITDMYSTRLLFSVYRSNPADIFFYLRLFGHVLGHVNWEHYVNNFLIILLVGPMLEMKYGSKNMLRMILITAFTTGILNIIFFDTALLGASGVAFMLIILSSFVNIKKGSIPLTLILTASLYLGREIMAGLTANDDISQFAHIAGGICGGVFGFTLRSDKN</sequence>
<dbReference type="GO" id="GO:0016020">
    <property type="term" value="C:membrane"/>
    <property type="evidence" value="ECO:0007669"/>
    <property type="project" value="UniProtKB-SubCell"/>
</dbReference>
<dbReference type="Proteomes" id="UP000092931">
    <property type="component" value="Chromosome"/>
</dbReference>
<dbReference type="Pfam" id="PF01694">
    <property type="entry name" value="Rhomboid"/>
    <property type="match status" value="1"/>
</dbReference>
<dbReference type="InterPro" id="IPR035952">
    <property type="entry name" value="Rhomboid-like_sf"/>
</dbReference>
<evidence type="ECO:0000256" key="2">
    <source>
        <dbReference type="ARBA" id="ARBA00022692"/>
    </source>
</evidence>
<comment type="subcellular location">
    <subcellularLocation>
        <location evidence="1">Membrane</location>
        <topology evidence="1">Multi-pass membrane protein</topology>
    </subcellularLocation>
</comment>
<evidence type="ECO:0000259" key="6">
    <source>
        <dbReference type="Pfam" id="PF01694"/>
    </source>
</evidence>
<evidence type="ECO:0000313" key="8">
    <source>
        <dbReference type="Proteomes" id="UP000092931"/>
    </source>
</evidence>
<organism evidence="7 8">
    <name type="scientific">Thermoclostridium stercorarium subsp. leptospartum DSM 9219</name>
    <dbReference type="NCBI Taxonomy" id="1346611"/>
    <lineage>
        <taxon>Bacteria</taxon>
        <taxon>Bacillati</taxon>
        <taxon>Bacillota</taxon>
        <taxon>Clostridia</taxon>
        <taxon>Eubacteriales</taxon>
        <taxon>Oscillospiraceae</taxon>
        <taxon>Thermoclostridium</taxon>
    </lineage>
</organism>
<keyword evidence="2 5" id="KW-0812">Transmembrane</keyword>
<feature type="domain" description="Peptidase S54 rhomboid" evidence="6">
    <location>
        <begin position="52"/>
        <end position="183"/>
    </location>
</feature>
<dbReference type="GO" id="GO:0004252">
    <property type="term" value="F:serine-type endopeptidase activity"/>
    <property type="evidence" value="ECO:0007669"/>
    <property type="project" value="InterPro"/>
</dbReference>
<dbReference type="EMBL" id="CP014673">
    <property type="protein sequence ID" value="ANX00671.1"/>
    <property type="molecule type" value="Genomic_DNA"/>
</dbReference>
<accession>A0A1B1YIT6</accession>
<keyword evidence="7" id="KW-0378">Hydrolase</keyword>
<keyword evidence="3 5" id="KW-1133">Transmembrane helix</keyword>
<evidence type="ECO:0000256" key="3">
    <source>
        <dbReference type="ARBA" id="ARBA00022989"/>
    </source>
</evidence>